<gene>
    <name evidence="2" type="ORF">RRF57_007966</name>
</gene>
<dbReference type="GO" id="GO:0035658">
    <property type="term" value="C:Mon1-Ccz1 complex"/>
    <property type="evidence" value="ECO:0007669"/>
    <property type="project" value="InterPro"/>
</dbReference>
<evidence type="ECO:0000313" key="2">
    <source>
        <dbReference type="EMBL" id="KAK5632252.1"/>
    </source>
</evidence>
<reference evidence="2 3" key="1">
    <citation type="submission" date="2023-10" db="EMBL/GenBank/DDBJ databases">
        <title>Draft genome sequence of Xylaria bambusicola isolate GMP-LS, the root and basal stem rot pathogen of sugarcane in Indonesia.</title>
        <authorList>
            <person name="Selvaraj P."/>
            <person name="Muralishankar V."/>
            <person name="Muruganantham S."/>
            <person name="Sp S."/>
            <person name="Haryani S."/>
            <person name="Lau K.J.X."/>
            <person name="Naqvi N.I."/>
        </authorList>
    </citation>
    <scope>NUCLEOTIDE SEQUENCE [LARGE SCALE GENOMIC DNA]</scope>
    <source>
        <strain evidence="2">GMP-LS</strain>
    </source>
</reference>
<feature type="compositionally biased region" description="Polar residues" evidence="1">
    <location>
        <begin position="268"/>
        <end position="280"/>
    </location>
</feature>
<feature type="compositionally biased region" description="Polar residues" evidence="1">
    <location>
        <begin position="250"/>
        <end position="259"/>
    </location>
</feature>
<dbReference type="GO" id="GO:0016192">
    <property type="term" value="P:vesicle-mediated transport"/>
    <property type="evidence" value="ECO:0007669"/>
    <property type="project" value="InterPro"/>
</dbReference>
<feature type="compositionally biased region" description="Polar residues" evidence="1">
    <location>
        <begin position="590"/>
        <end position="600"/>
    </location>
</feature>
<sequence length="692" mass="76232">MFNYVQSIDLSKIPLPPRIGQPTVGKAAEQPENVEYSSRELKPSTLLMRDLLRAHSMFLLHHASSLSALFVKSKRSNFIKILSRFWDLFLSTWDVMLHGNPASNVYRGIKMAACGELGVGVGEEERGSGEREVLEGFVDRVEGLTDLVVSKFGSSEYAPKAEPTKGETGDTSSTQWLGTGEEPGAEDGAIFLGVGALSRKSICHITSWMEEIYSWGEDAYGVKESPVSTRQPRRKRKKSATDATDGGGTQLQPKDNTMSAGHGVSKGDTLQQESSRSGPTRSAREEVSLDEGGMNKFMSYLKMGYGTHWSLGGSENVAHAGASPAKDDSHPAKVSEPAPLKPSDDYGRYLVGLLGNLEELSINADERGEQSGNESQTSEQNSRILLRTLTVELHNEEQAESEKVEDLGSGRTELTLTKSDAKDYMDSNSQFDSQDRNKTQKMRVVVYVNKPFIFTFIFRNRTDSLAWDGFYRSLHHQLAPLRKPLALSTAYRPDKPDTGEKASHIFDLVWDPKAMTIHSTIPSIPTPAELLRENAVWSRAEAVNTHNQILNMHAATQTDYSELERTCKTSRGWWIVWTRILDRDSAPPESESNAENTPSQNAPPVPTLRQDDSLDSGASHIPEPTNVVPKRTVNKEIFLIRRAGEHTTGIRALSGSYAENNGGGWAEGASRLAQGIGVDTNKYIEGLLSMGR</sequence>
<accession>A0AAN7Z6P6</accession>
<dbReference type="PANTHER" id="PTHR13056:SF0">
    <property type="entry name" value="VACUOLAR FUSION PROTEIN CCZ1 HOMOLOG-RELATED"/>
    <property type="match status" value="1"/>
</dbReference>
<feature type="region of interest" description="Disordered" evidence="1">
    <location>
        <begin position="223"/>
        <end position="290"/>
    </location>
</feature>
<dbReference type="Proteomes" id="UP001305414">
    <property type="component" value="Unassembled WGS sequence"/>
</dbReference>
<name>A0AAN7Z6P6_9PEZI</name>
<protein>
    <recommendedName>
        <fullName evidence="4">CCZ1/INTU/HSP4 first Longin domain-containing protein</fullName>
    </recommendedName>
</protein>
<evidence type="ECO:0000313" key="3">
    <source>
        <dbReference type="Proteomes" id="UP001305414"/>
    </source>
</evidence>
<proteinExistence type="predicted"/>
<dbReference type="PANTHER" id="PTHR13056">
    <property type="entry name" value="VACUOLAR FUSION PROTEIN CCZ1 HOMOLOG-RELATED"/>
    <property type="match status" value="1"/>
</dbReference>
<feature type="region of interest" description="Disordered" evidence="1">
    <location>
        <begin position="157"/>
        <end position="184"/>
    </location>
</feature>
<dbReference type="EMBL" id="JAWHQM010000023">
    <property type="protein sequence ID" value="KAK5632252.1"/>
    <property type="molecule type" value="Genomic_DNA"/>
</dbReference>
<comment type="caution">
    <text evidence="2">The sequence shown here is derived from an EMBL/GenBank/DDBJ whole genome shotgun (WGS) entry which is preliminary data.</text>
</comment>
<feature type="region of interest" description="Disordered" evidence="1">
    <location>
        <begin position="585"/>
        <end position="628"/>
    </location>
</feature>
<dbReference type="AlphaFoldDB" id="A0AAN7Z6P6"/>
<evidence type="ECO:0000256" key="1">
    <source>
        <dbReference type="SAM" id="MobiDB-lite"/>
    </source>
</evidence>
<dbReference type="InterPro" id="IPR013176">
    <property type="entry name" value="Ccz1"/>
</dbReference>
<organism evidence="2 3">
    <name type="scientific">Xylaria bambusicola</name>
    <dbReference type="NCBI Taxonomy" id="326684"/>
    <lineage>
        <taxon>Eukaryota</taxon>
        <taxon>Fungi</taxon>
        <taxon>Dikarya</taxon>
        <taxon>Ascomycota</taxon>
        <taxon>Pezizomycotina</taxon>
        <taxon>Sordariomycetes</taxon>
        <taxon>Xylariomycetidae</taxon>
        <taxon>Xylariales</taxon>
        <taxon>Xylariaceae</taxon>
        <taxon>Xylaria</taxon>
    </lineage>
</organism>
<evidence type="ECO:0008006" key="4">
    <source>
        <dbReference type="Google" id="ProtNLM"/>
    </source>
</evidence>
<keyword evidence="3" id="KW-1185">Reference proteome</keyword>
<feature type="region of interest" description="Disordered" evidence="1">
    <location>
        <begin position="319"/>
        <end position="345"/>
    </location>
</feature>